<keyword evidence="4" id="KW-0732">Signal</keyword>
<keyword evidence="10" id="KW-1185">Reference proteome</keyword>
<name>A0A918J7S2_9FLAO</name>
<evidence type="ECO:0000256" key="5">
    <source>
        <dbReference type="ARBA" id="ARBA00022801"/>
    </source>
</evidence>
<comment type="similarity">
    <text evidence="2">Belongs to the glycosyl hydrolase 29 family.</text>
</comment>
<sequence>MKTELKNLLSVLILVVFYNVQGQLTGGGEANPDLTTNKESLQVFQDLRFGMFIHWGPVSLRGTEIGWSRGVQVPKEDYDGLYKEFDPVLFNAKEWVKTAKDAGMKYIVLTTKHHDGFSLWDSNFTDYDMMSTPYKTDIVKELVEECKKQGIVFGAYYSIADWHHPDNPMVYPPEKTDTGLKDINDAKTKAKMDRYIGYMKNQLKELIDNYDPAIIWFDGEWEWVWTHEMGMDLYKYVRSLKNDILINNRVDKGRKGMEGITTSNRYAGDYETPEQQVGAFNDKNAWETCMTIANQWAWKPNDPMKSRKECIQTLLRTVGGDGNLLFNVGPMPDGRIEQRQIDRLKEMGDWLKVNGSAVFGTRGGPYLPTEYMVSTRNKNRIYLHLFEKTESPLTLPFPKGVKIEKSYFLKNEDQIQIDRDKTSITINLPEIMPDEDASVLVLELNRSALDIDVQPRINY</sequence>
<protein>
    <recommendedName>
        <fullName evidence="3">alpha-L-fucosidase</fullName>
        <ecNumber evidence="3">3.2.1.51</ecNumber>
    </recommendedName>
</protein>
<feature type="site" description="May be important for catalysis" evidence="7">
    <location>
        <position position="289"/>
    </location>
</feature>
<dbReference type="GO" id="GO:0004560">
    <property type="term" value="F:alpha-L-fucosidase activity"/>
    <property type="evidence" value="ECO:0007669"/>
    <property type="project" value="InterPro"/>
</dbReference>
<dbReference type="PANTHER" id="PTHR10030">
    <property type="entry name" value="ALPHA-L-FUCOSIDASE"/>
    <property type="match status" value="1"/>
</dbReference>
<dbReference type="Gene3D" id="3.20.20.80">
    <property type="entry name" value="Glycosidases"/>
    <property type="match status" value="1"/>
</dbReference>
<dbReference type="InterPro" id="IPR057739">
    <property type="entry name" value="Glyco_hydro_29_N"/>
</dbReference>
<evidence type="ECO:0000256" key="4">
    <source>
        <dbReference type="ARBA" id="ARBA00022729"/>
    </source>
</evidence>
<dbReference type="AlphaFoldDB" id="A0A918J7S2"/>
<dbReference type="RefSeq" id="WP_051315731.1">
    <property type="nucleotide sequence ID" value="NZ_BMWP01000033.1"/>
</dbReference>
<dbReference type="GO" id="GO:0006004">
    <property type="term" value="P:fucose metabolic process"/>
    <property type="evidence" value="ECO:0007669"/>
    <property type="project" value="InterPro"/>
</dbReference>
<dbReference type="PIRSF" id="PIRSF001092">
    <property type="entry name" value="Alpha-L-fucosidase"/>
    <property type="match status" value="1"/>
</dbReference>
<evidence type="ECO:0000259" key="8">
    <source>
        <dbReference type="Pfam" id="PF01120"/>
    </source>
</evidence>
<reference evidence="9" key="1">
    <citation type="journal article" date="2014" name="Int. J. Syst. Evol. Microbiol.">
        <title>Complete genome sequence of Corynebacterium casei LMG S-19264T (=DSM 44701T), isolated from a smear-ripened cheese.</title>
        <authorList>
            <consortium name="US DOE Joint Genome Institute (JGI-PGF)"/>
            <person name="Walter F."/>
            <person name="Albersmeier A."/>
            <person name="Kalinowski J."/>
            <person name="Ruckert C."/>
        </authorList>
    </citation>
    <scope>NUCLEOTIDE SEQUENCE</scope>
    <source>
        <strain evidence="9">KCTC 12113</strain>
    </source>
</reference>
<dbReference type="PRINTS" id="PR00741">
    <property type="entry name" value="GLHYDRLASE29"/>
</dbReference>
<dbReference type="InterPro" id="IPR017853">
    <property type="entry name" value="GH"/>
</dbReference>
<dbReference type="PANTHER" id="PTHR10030:SF37">
    <property type="entry name" value="ALPHA-L-FUCOSIDASE-RELATED"/>
    <property type="match status" value="1"/>
</dbReference>
<evidence type="ECO:0000256" key="2">
    <source>
        <dbReference type="ARBA" id="ARBA00007951"/>
    </source>
</evidence>
<dbReference type="InterPro" id="IPR016286">
    <property type="entry name" value="FUC_metazoa-typ"/>
</dbReference>
<dbReference type="GO" id="GO:0016139">
    <property type="term" value="P:glycoside catabolic process"/>
    <property type="evidence" value="ECO:0007669"/>
    <property type="project" value="TreeGrafter"/>
</dbReference>
<evidence type="ECO:0000256" key="6">
    <source>
        <dbReference type="ARBA" id="ARBA00023295"/>
    </source>
</evidence>
<reference evidence="9" key="2">
    <citation type="submission" date="2020-09" db="EMBL/GenBank/DDBJ databases">
        <authorList>
            <person name="Sun Q."/>
            <person name="Kim S."/>
        </authorList>
    </citation>
    <scope>NUCLEOTIDE SEQUENCE</scope>
    <source>
        <strain evidence="9">KCTC 12113</strain>
    </source>
</reference>
<keyword evidence="5" id="KW-0378">Hydrolase</keyword>
<dbReference type="SUPFAM" id="SSF51445">
    <property type="entry name" value="(Trans)glycosidases"/>
    <property type="match status" value="1"/>
</dbReference>
<dbReference type="InterPro" id="IPR000933">
    <property type="entry name" value="Glyco_hydro_29"/>
</dbReference>
<evidence type="ECO:0000313" key="9">
    <source>
        <dbReference type="EMBL" id="GGW47801.1"/>
    </source>
</evidence>
<evidence type="ECO:0000313" key="10">
    <source>
        <dbReference type="Proteomes" id="UP000634668"/>
    </source>
</evidence>
<proteinExistence type="inferred from homology"/>
<dbReference type="EMBL" id="BMWP01000033">
    <property type="protein sequence ID" value="GGW47801.1"/>
    <property type="molecule type" value="Genomic_DNA"/>
</dbReference>
<accession>A0A918J7S2</accession>
<organism evidence="9 10">
    <name type="scientific">Arenibacter certesii</name>
    <dbReference type="NCBI Taxonomy" id="228955"/>
    <lineage>
        <taxon>Bacteria</taxon>
        <taxon>Pseudomonadati</taxon>
        <taxon>Bacteroidota</taxon>
        <taxon>Flavobacteriia</taxon>
        <taxon>Flavobacteriales</taxon>
        <taxon>Flavobacteriaceae</taxon>
        <taxon>Arenibacter</taxon>
    </lineage>
</organism>
<dbReference type="Pfam" id="PF01120">
    <property type="entry name" value="Alpha_L_fucos"/>
    <property type="match status" value="1"/>
</dbReference>
<feature type="domain" description="Glycoside hydrolase family 29 N-terminal" evidence="8">
    <location>
        <begin position="35"/>
        <end position="355"/>
    </location>
</feature>
<dbReference type="EC" id="3.2.1.51" evidence="3"/>
<comment type="function">
    <text evidence="1">Alpha-L-fucosidase is responsible for hydrolyzing the alpha-1,6-linked fucose joined to the reducing-end N-acetylglucosamine of the carbohydrate moieties of glycoproteins.</text>
</comment>
<evidence type="ECO:0000256" key="1">
    <source>
        <dbReference type="ARBA" id="ARBA00004071"/>
    </source>
</evidence>
<evidence type="ECO:0000256" key="7">
    <source>
        <dbReference type="PIRSR" id="PIRSR001092-1"/>
    </source>
</evidence>
<comment type="caution">
    <text evidence="9">The sequence shown here is derived from an EMBL/GenBank/DDBJ whole genome shotgun (WGS) entry which is preliminary data.</text>
</comment>
<evidence type="ECO:0000256" key="3">
    <source>
        <dbReference type="ARBA" id="ARBA00012662"/>
    </source>
</evidence>
<dbReference type="Proteomes" id="UP000634668">
    <property type="component" value="Unassembled WGS sequence"/>
</dbReference>
<dbReference type="SMART" id="SM00812">
    <property type="entry name" value="Alpha_L_fucos"/>
    <property type="match status" value="1"/>
</dbReference>
<dbReference type="GO" id="GO:0005764">
    <property type="term" value="C:lysosome"/>
    <property type="evidence" value="ECO:0007669"/>
    <property type="project" value="TreeGrafter"/>
</dbReference>
<keyword evidence="6" id="KW-0326">Glycosidase</keyword>
<gene>
    <name evidence="9" type="ORF">GCM10007383_34800</name>
</gene>